<dbReference type="GO" id="GO:0004190">
    <property type="term" value="F:aspartic-type endopeptidase activity"/>
    <property type="evidence" value="ECO:0007669"/>
    <property type="project" value="InterPro"/>
</dbReference>
<proteinExistence type="predicted"/>
<evidence type="ECO:0000313" key="1">
    <source>
        <dbReference type="EMBL" id="SJZ51756.1"/>
    </source>
</evidence>
<dbReference type="GO" id="GO:0009279">
    <property type="term" value="C:cell outer membrane"/>
    <property type="evidence" value="ECO:0007669"/>
    <property type="project" value="InterPro"/>
</dbReference>
<dbReference type="GO" id="GO:0006508">
    <property type="term" value="P:proteolysis"/>
    <property type="evidence" value="ECO:0007669"/>
    <property type="project" value="UniProtKB-KW"/>
</dbReference>
<dbReference type="RefSeq" id="WP_078693314.1">
    <property type="nucleotide sequence ID" value="NZ_FUWX01000006.1"/>
</dbReference>
<keyword evidence="1" id="KW-0378">Hydrolase</keyword>
<dbReference type="InterPro" id="IPR020080">
    <property type="entry name" value="OM_adhesin/peptidase_omptin"/>
</dbReference>
<dbReference type="PRINTS" id="PR00482">
    <property type="entry name" value="OMPTIN"/>
</dbReference>
<dbReference type="Gene3D" id="2.40.128.90">
    <property type="entry name" value="OMPT-like"/>
    <property type="match status" value="1"/>
</dbReference>
<keyword evidence="1" id="KW-0645">Protease</keyword>
<gene>
    <name evidence="1" type="ORF">SAMN02745174_00775</name>
</gene>
<dbReference type="AlphaFoldDB" id="A0A1T4LAM8"/>
<dbReference type="SUPFAM" id="SSF69917">
    <property type="entry name" value="OMPT-like"/>
    <property type="match status" value="1"/>
</dbReference>
<organism evidence="1 2">
    <name type="scientific">Cetobacterium ceti</name>
    <dbReference type="NCBI Taxonomy" id="180163"/>
    <lineage>
        <taxon>Bacteria</taxon>
        <taxon>Fusobacteriati</taxon>
        <taxon>Fusobacteriota</taxon>
        <taxon>Fusobacteriia</taxon>
        <taxon>Fusobacteriales</taxon>
        <taxon>Fusobacteriaceae</taxon>
        <taxon>Cetobacterium</taxon>
    </lineage>
</organism>
<dbReference type="Proteomes" id="UP000191153">
    <property type="component" value="Unassembled WGS sequence"/>
</dbReference>
<dbReference type="InterPro" id="IPR000036">
    <property type="entry name" value="Peptidase_A26_omptin"/>
</dbReference>
<keyword evidence="2" id="KW-1185">Reference proteome</keyword>
<dbReference type="STRING" id="180163.SAMN02745174_00775"/>
<protein>
    <submittedName>
        <fullName evidence="1">Outer membrane protease</fullName>
    </submittedName>
</protein>
<dbReference type="OrthoDB" id="2112810at2"/>
<dbReference type="EMBL" id="FUWX01000006">
    <property type="protein sequence ID" value="SJZ51756.1"/>
    <property type="molecule type" value="Genomic_DNA"/>
</dbReference>
<dbReference type="Pfam" id="PF01278">
    <property type="entry name" value="Omptin"/>
    <property type="match status" value="1"/>
</dbReference>
<reference evidence="1 2" key="1">
    <citation type="submission" date="2017-02" db="EMBL/GenBank/DDBJ databases">
        <authorList>
            <person name="Peterson S.W."/>
        </authorList>
    </citation>
    <scope>NUCLEOTIDE SEQUENCE [LARGE SCALE GENOMIC DNA]</scope>
    <source>
        <strain evidence="1 2">ATCC 700028</strain>
    </source>
</reference>
<accession>A0A1T4LAM8</accession>
<name>A0A1T4LAM8_9FUSO</name>
<dbReference type="InterPro" id="IPR053724">
    <property type="entry name" value="OMP_A26_sf"/>
</dbReference>
<sequence>MKKIALLFIIFTNFIFGETSKHNLGVSLKTMNGKSKEYVYDINNGDKISYLEWEIKNIPLLVLDYNYNISENLDTNFSFGKNISSSFNSNMKDYDWYNSDTTSNKEDYGKPYAYSKNKSKTDEILKFDWQLRYLMSLNHNIKLGPYMGINYDRFKFTAKVGNQEVYDNYGNVKDIMGKNNNKNGVKYTQEYITPYIGYFMSYEIDKLKIEGKIQGSTLGKGKAQDTHILTNTVGKEKYKDIKNIMVEVKAIYALTESIDINGSIGINKYYSKKSSEVNINFDNKNQVKAKGITGTSHLSTLVSIGANYKF</sequence>
<evidence type="ECO:0000313" key="2">
    <source>
        <dbReference type="Proteomes" id="UP000191153"/>
    </source>
</evidence>